<dbReference type="SMART" id="SM00267">
    <property type="entry name" value="GGDEF"/>
    <property type="match status" value="1"/>
</dbReference>
<dbReference type="InterPro" id="IPR035965">
    <property type="entry name" value="PAS-like_dom_sf"/>
</dbReference>
<dbReference type="Gene3D" id="3.30.450.20">
    <property type="entry name" value="PAS domain"/>
    <property type="match status" value="3"/>
</dbReference>
<evidence type="ECO:0000313" key="6">
    <source>
        <dbReference type="Proteomes" id="UP000681131"/>
    </source>
</evidence>
<name>A0ABX6KEU7_9GAMM</name>
<evidence type="ECO:0000313" key="5">
    <source>
        <dbReference type="EMBL" id="QIW12848.1"/>
    </source>
</evidence>
<dbReference type="InterPro" id="IPR043128">
    <property type="entry name" value="Rev_trsase/Diguanyl_cyclase"/>
</dbReference>
<gene>
    <name evidence="5" type="ORF">FZC43_09450</name>
</gene>
<dbReference type="CDD" id="cd01949">
    <property type="entry name" value="GGDEF"/>
    <property type="match status" value="1"/>
</dbReference>
<protein>
    <recommendedName>
        <fullName evidence="1">diguanylate cyclase</fullName>
        <ecNumber evidence="1">2.7.7.65</ecNumber>
    </recommendedName>
</protein>
<feature type="domain" description="PAS" evidence="3">
    <location>
        <begin position="133"/>
        <end position="175"/>
    </location>
</feature>
<dbReference type="Pfam" id="PF13426">
    <property type="entry name" value="PAS_9"/>
    <property type="match status" value="3"/>
</dbReference>
<dbReference type="InterPro" id="IPR029787">
    <property type="entry name" value="Nucleotide_cyclase"/>
</dbReference>
<dbReference type="CDD" id="cd00130">
    <property type="entry name" value="PAS"/>
    <property type="match status" value="3"/>
</dbReference>
<dbReference type="RefSeq" id="WP_112870779.1">
    <property type="nucleotide sequence ID" value="NZ_CP021781.1"/>
</dbReference>
<dbReference type="EMBL" id="CP043424">
    <property type="protein sequence ID" value="QIW12848.1"/>
    <property type="molecule type" value="Genomic_DNA"/>
</dbReference>
<dbReference type="SUPFAM" id="SSF55073">
    <property type="entry name" value="Nucleotide cyclase"/>
    <property type="match status" value="1"/>
</dbReference>
<dbReference type="PANTHER" id="PTHR45138">
    <property type="entry name" value="REGULATORY COMPONENTS OF SENSORY TRANSDUCTION SYSTEM"/>
    <property type="match status" value="1"/>
</dbReference>
<accession>A0ABX6KEU7</accession>
<dbReference type="Proteomes" id="UP000681131">
    <property type="component" value="Chromosome"/>
</dbReference>
<feature type="domain" description="PAS" evidence="3">
    <location>
        <begin position="5"/>
        <end position="46"/>
    </location>
</feature>
<dbReference type="InterPro" id="IPR000014">
    <property type="entry name" value="PAS"/>
</dbReference>
<dbReference type="PROSITE" id="PS50887">
    <property type="entry name" value="GGDEF"/>
    <property type="match status" value="1"/>
</dbReference>
<dbReference type="SMART" id="SM00091">
    <property type="entry name" value="PAS"/>
    <property type="match status" value="3"/>
</dbReference>
<dbReference type="NCBIfam" id="TIGR00229">
    <property type="entry name" value="sensory_box"/>
    <property type="match status" value="2"/>
</dbReference>
<comment type="catalytic activity">
    <reaction evidence="2">
        <text>2 GTP = 3',3'-c-di-GMP + 2 diphosphate</text>
        <dbReference type="Rhea" id="RHEA:24898"/>
        <dbReference type="ChEBI" id="CHEBI:33019"/>
        <dbReference type="ChEBI" id="CHEBI:37565"/>
        <dbReference type="ChEBI" id="CHEBI:58805"/>
        <dbReference type="EC" id="2.7.7.65"/>
    </reaction>
</comment>
<dbReference type="PANTHER" id="PTHR45138:SF9">
    <property type="entry name" value="DIGUANYLATE CYCLASE DGCM-RELATED"/>
    <property type="match status" value="1"/>
</dbReference>
<evidence type="ECO:0000259" key="4">
    <source>
        <dbReference type="PROSITE" id="PS50887"/>
    </source>
</evidence>
<dbReference type="InterPro" id="IPR050469">
    <property type="entry name" value="Diguanylate_Cyclase"/>
</dbReference>
<sequence>MLNLSKEKLEYLLKYSPDGIHIIDSEGNLAFYSETFMTNLGYENHDELLNFNVRDWDPFAASAQLTSMIKSLINTPDTFITKHKKKDNSTIDVEISAKGILINGEKYLYASQRIVDTGNTNQVDLVTNFLASEETKYKTILELASDGVFIMDYNGKLVEYSEKAKQMLGYSTDEMQNLSVYDWDKNIDKTEYSQIIEALKQGPIEVERTHTRKNNTKYIAYITANLINIDNQNLLYASARDITEQKENERTILEQNEQLEAIFQTALGGISLLSLDGVYDFVNNKYCDFLEYSDKELLGKSTFSFTDEKFIAEYQSALKKAVIESVYENFEHTCLTKSGKTKRLMSSIALMPNNKQLLMTTIDNTDLFEAMTTIKKQAFIDDLTKLNNKRSYNNQINKNLEVFEKTQEPFSMIIFDIDFFKRVNDNYGHLIGDRVLEEFSKLITSNIRNIDSAFRIGGEEFALILKNTSLKNADIVAEKLRALVEQELKVIKNETITISAGVTEVKSGDTADKIYKRADDCLYKAKNRGRNCVVSI</sequence>
<proteinExistence type="predicted"/>
<dbReference type="PROSITE" id="PS50112">
    <property type="entry name" value="PAS"/>
    <property type="match status" value="3"/>
</dbReference>
<feature type="domain" description="GGDEF" evidence="4">
    <location>
        <begin position="408"/>
        <end position="536"/>
    </location>
</feature>
<keyword evidence="6" id="KW-1185">Reference proteome</keyword>
<evidence type="ECO:0000256" key="1">
    <source>
        <dbReference type="ARBA" id="ARBA00012528"/>
    </source>
</evidence>
<dbReference type="InterPro" id="IPR000160">
    <property type="entry name" value="GGDEF_dom"/>
</dbReference>
<dbReference type="Pfam" id="PF00990">
    <property type="entry name" value="GGDEF"/>
    <property type="match status" value="1"/>
</dbReference>
<evidence type="ECO:0000259" key="3">
    <source>
        <dbReference type="PROSITE" id="PS50112"/>
    </source>
</evidence>
<evidence type="ECO:0000256" key="2">
    <source>
        <dbReference type="ARBA" id="ARBA00034247"/>
    </source>
</evidence>
<dbReference type="EC" id="2.7.7.65" evidence="1"/>
<reference evidence="5 6" key="1">
    <citation type="submission" date="2019-08" db="EMBL/GenBank/DDBJ databases">
        <title>Complete genome sequences of Francisella adeliensis (FSC1325 and FSC1326).</title>
        <authorList>
            <person name="Ohrman C."/>
            <person name="Uneklint I."/>
            <person name="Vallesi A."/>
            <person name="Karlsson L."/>
            <person name="Sjodin A."/>
        </authorList>
    </citation>
    <scope>NUCLEOTIDE SEQUENCE [LARGE SCALE GENOMIC DNA]</scope>
    <source>
        <strain evidence="5 6">FSC1325</strain>
    </source>
</reference>
<organism evidence="5 6">
    <name type="scientific">Francisella adeliensis</name>
    <dbReference type="NCBI Taxonomy" id="2007306"/>
    <lineage>
        <taxon>Bacteria</taxon>
        <taxon>Pseudomonadati</taxon>
        <taxon>Pseudomonadota</taxon>
        <taxon>Gammaproteobacteria</taxon>
        <taxon>Thiotrichales</taxon>
        <taxon>Francisellaceae</taxon>
        <taxon>Francisella</taxon>
    </lineage>
</organism>
<dbReference type="NCBIfam" id="TIGR00254">
    <property type="entry name" value="GGDEF"/>
    <property type="match status" value="1"/>
</dbReference>
<feature type="domain" description="PAS" evidence="3">
    <location>
        <begin position="255"/>
        <end position="325"/>
    </location>
</feature>
<dbReference type="Gene3D" id="3.30.70.270">
    <property type="match status" value="1"/>
</dbReference>
<dbReference type="SUPFAM" id="SSF55785">
    <property type="entry name" value="PYP-like sensor domain (PAS domain)"/>
    <property type="match status" value="3"/>
</dbReference>